<feature type="transmembrane region" description="Helical" evidence="1">
    <location>
        <begin position="39"/>
        <end position="60"/>
    </location>
</feature>
<dbReference type="Proteomes" id="UP000747542">
    <property type="component" value="Unassembled WGS sequence"/>
</dbReference>
<keyword evidence="1" id="KW-0812">Transmembrane</keyword>
<accession>A0A8J5TL56</accession>
<keyword evidence="1" id="KW-1133">Transmembrane helix</keyword>
<dbReference type="EMBL" id="JAHLQT010007678">
    <property type="protein sequence ID" value="KAG7174362.1"/>
    <property type="molecule type" value="Genomic_DNA"/>
</dbReference>
<name>A0A8J5TL56_HOMAM</name>
<keyword evidence="3" id="KW-1185">Reference proteome</keyword>
<organism evidence="2 3">
    <name type="scientific">Homarus americanus</name>
    <name type="common">American lobster</name>
    <dbReference type="NCBI Taxonomy" id="6706"/>
    <lineage>
        <taxon>Eukaryota</taxon>
        <taxon>Metazoa</taxon>
        <taxon>Ecdysozoa</taxon>
        <taxon>Arthropoda</taxon>
        <taxon>Crustacea</taxon>
        <taxon>Multicrustacea</taxon>
        <taxon>Malacostraca</taxon>
        <taxon>Eumalacostraca</taxon>
        <taxon>Eucarida</taxon>
        <taxon>Decapoda</taxon>
        <taxon>Pleocyemata</taxon>
        <taxon>Astacidea</taxon>
        <taxon>Nephropoidea</taxon>
        <taxon>Nephropidae</taxon>
        <taxon>Homarus</taxon>
    </lineage>
</organism>
<evidence type="ECO:0000256" key="1">
    <source>
        <dbReference type="SAM" id="Phobius"/>
    </source>
</evidence>
<dbReference type="AlphaFoldDB" id="A0A8J5TL56"/>
<keyword evidence="1" id="KW-0472">Membrane</keyword>
<evidence type="ECO:0000313" key="2">
    <source>
        <dbReference type="EMBL" id="KAG7174362.1"/>
    </source>
</evidence>
<reference evidence="2" key="1">
    <citation type="journal article" date="2021" name="Sci. Adv.">
        <title>The American lobster genome reveals insights on longevity, neural, and immune adaptations.</title>
        <authorList>
            <person name="Polinski J.M."/>
            <person name="Zimin A.V."/>
            <person name="Clark K.F."/>
            <person name="Kohn A.B."/>
            <person name="Sadowski N."/>
            <person name="Timp W."/>
            <person name="Ptitsyn A."/>
            <person name="Khanna P."/>
            <person name="Romanova D.Y."/>
            <person name="Williams P."/>
            <person name="Greenwood S.J."/>
            <person name="Moroz L.L."/>
            <person name="Walt D.R."/>
            <person name="Bodnar A.G."/>
        </authorList>
    </citation>
    <scope>NUCLEOTIDE SEQUENCE</scope>
    <source>
        <strain evidence="2">GMGI-L3</strain>
    </source>
</reference>
<comment type="caution">
    <text evidence="2">The sequence shown here is derived from an EMBL/GenBank/DDBJ whole genome shotgun (WGS) entry which is preliminary data.</text>
</comment>
<evidence type="ECO:0000313" key="3">
    <source>
        <dbReference type="Proteomes" id="UP000747542"/>
    </source>
</evidence>
<sequence length="121" mass="13624">MRITKQLNQGTKQLNQGTKQLNQVTKQLNEVTKMTRHTITGPAVIGTLSLMSVCILVLTLSNQGLKVALSQTNTDYQEELKRRDEVLDECHKKYKEEVENVIATAGVKWPEGTDEGIQIDR</sequence>
<gene>
    <name evidence="2" type="ORF">Hamer_G003301</name>
</gene>
<protein>
    <submittedName>
        <fullName evidence="2">Uncharacterized protein</fullName>
    </submittedName>
</protein>
<proteinExistence type="predicted"/>